<comment type="caution">
    <text evidence="1">The sequence shown here is derived from an EMBL/GenBank/DDBJ whole genome shotgun (WGS) entry which is preliminary data.</text>
</comment>
<proteinExistence type="predicted"/>
<name>A0AAD6Z662_9AGAR</name>
<protein>
    <submittedName>
        <fullName evidence="1">Uncharacterized protein</fullName>
    </submittedName>
</protein>
<dbReference type="Proteomes" id="UP001218218">
    <property type="component" value="Unassembled WGS sequence"/>
</dbReference>
<evidence type="ECO:0000313" key="1">
    <source>
        <dbReference type="EMBL" id="KAJ7309427.1"/>
    </source>
</evidence>
<sequence length="222" mass="25430">MDTGIPAGTFRPTRTRTRKNRTRIRVGSKTRMGYPRVLDLPAGLQTRRVDRRKQKNILEVTNPRVHRSGLRVEHGSEIATRTRTHPYPNNRSNSGWAVVQKPIAFEISNTYHALRLAAMYVHVGESIQGHYIEIGGCFIIFGYKEHISQKEKCFVECEIVFGFVGMSAVHHWPSRVPFRSGPSFDILGSEALFESDLCYLKLFFCEFDISLNRVTADINSWE</sequence>
<dbReference type="AlphaFoldDB" id="A0AAD6Z662"/>
<reference evidence="1" key="1">
    <citation type="submission" date="2023-03" db="EMBL/GenBank/DDBJ databases">
        <title>Massive genome expansion in bonnet fungi (Mycena s.s.) driven by repeated elements and novel gene families across ecological guilds.</title>
        <authorList>
            <consortium name="Lawrence Berkeley National Laboratory"/>
            <person name="Harder C.B."/>
            <person name="Miyauchi S."/>
            <person name="Viragh M."/>
            <person name="Kuo A."/>
            <person name="Thoen E."/>
            <person name="Andreopoulos B."/>
            <person name="Lu D."/>
            <person name="Skrede I."/>
            <person name="Drula E."/>
            <person name="Henrissat B."/>
            <person name="Morin E."/>
            <person name="Kohler A."/>
            <person name="Barry K."/>
            <person name="LaButti K."/>
            <person name="Morin E."/>
            <person name="Salamov A."/>
            <person name="Lipzen A."/>
            <person name="Mereny Z."/>
            <person name="Hegedus B."/>
            <person name="Baldrian P."/>
            <person name="Stursova M."/>
            <person name="Weitz H."/>
            <person name="Taylor A."/>
            <person name="Grigoriev I.V."/>
            <person name="Nagy L.G."/>
            <person name="Martin F."/>
            <person name="Kauserud H."/>
        </authorList>
    </citation>
    <scope>NUCLEOTIDE SEQUENCE</scope>
    <source>
        <strain evidence="1">CBHHK002</strain>
    </source>
</reference>
<evidence type="ECO:0000313" key="2">
    <source>
        <dbReference type="Proteomes" id="UP001218218"/>
    </source>
</evidence>
<dbReference type="EMBL" id="JARIHO010000081">
    <property type="protein sequence ID" value="KAJ7309427.1"/>
    <property type="molecule type" value="Genomic_DNA"/>
</dbReference>
<keyword evidence="2" id="KW-1185">Reference proteome</keyword>
<accession>A0AAD6Z662</accession>
<organism evidence="1 2">
    <name type="scientific">Mycena albidolilacea</name>
    <dbReference type="NCBI Taxonomy" id="1033008"/>
    <lineage>
        <taxon>Eukaryota</taxon>
        <taxon>Fungi</taxon>
        <taxon>Dikarya</taxon>
        <taxon>Basidiomycota</taxon>
        <taxon>Agaricomycotina</taxon>
        <taxon>Agaricomycetes</taxon>
        <taxon>Agaricomycetidae</taxon>
        <taxon>Agaricales</taxon>
        <taxon>Marasmiineae</taxon>
        <taxon>Mycenaceae</taxon>
        <taxon>Mycena</taxon>
    </lineage>
</organism>
<gene>
    <name evidence="1" type="ORF">DFH08DRAFT_823372</name>
</gene>